<dbReference type="InterPro" id="IPR029131">
    <property type="entry name" value="HAUS5"/>
</dbReference>
<dbReference type="Pfam" id="PF14817">
    <property type="entry name" value="HAUS5"/>
    <property type="match status" value="1"/>
</dbReference>
<protein>
    <submittedName>
        <fullName evidence="4">Uncharacterized protein LOC106757846 isoform X2</fullName>
    </submittedName>
</protein>
<dbReference type="GO" id="GO:0070652">
    <property type="term" value="C:HAUS complex"/>
    <property type="evidence" value="ECO:0007669"/>
    <property type="project" value="InterPro"/>
</dbReference>
<feature type="chain" id="PRO_5018069051" evidence="2">
    <location>
        <begin position="20"/>
        <end position="136"/>
    </location>
</feature>
<dbReference type="Proteomes" id="UP000087766">
    <property type="component" value="Chromosome 3"/>
</dbReference>
<accession>A0A3Q0ETJ5</accession>
<evidence type="ECO:0000313" key="4">
    <source>
        <dbReference type="RefSeq" id="XP_022635063.1"/>
    </source>
</evidence>
<gene>
    <name evidence="4" type="primary">LOC106757846</name>
</gene>
<name>A0A3Q0ETJ5_VIGRR</name>
<evidence type="ECO:0000256" key="1">
    <source>
        <dbReference type="SAM" id="Phobius"/>
    </source>
</evidence>
<evidence type="ECO:0000313" key="3">
    <source>
        <dbReference type="Proteomes" id="UP000087766"/>
    </source>
</evidence>
<reference evidence="3" key="1">
    <citation type="journal article" date="2014" name="Nat. Commun.">
        <title>Genome sequence of mungbean and insights into evolution within Vigna species.</title>
        <authorList>
            <person name="Kang Y.J."/>
            <person name="Kim S.K."/>
            <person name="Kim M.Y."/>
            <person name="Lestari P."/>
            <person name="Kim K.H."/>
            <person name="Ha B.K."/>
            <person name="Jun T.H."/>
            <person name="Hwang W.J."/>
            <person name="Lee T."/>
            <person name="Lee J."/>
            <person name="Shim S."/>
            <person name="Yoon M.Y."/>
            <person name="Jang Y.E."/>
            <person name="Han K.S."/>
            <person name="Taeprayoon P."/>
            <person name="Yoon N."/>
            <person name="Somta P."/>
            <person name="Tanya P."/>
            <person name="Kim K.S."/>
            <person name="Gwag J.G."/>
            <person name="Moon J.K."/>
            <person name="Lee Y.H."/>
            <person name="Park B.S."/>
            <person name="Bombarely A."/>
            <person name="Doyle J.J."/>
            <person name="Jackson S.A."/>
            <person name="Schafleitner R."/>
            <person name="Srinives P."/>
            <person name="Varshney R.K."/>
            <person name="Lee S.H."/>
        </authorList>
    </citation>
    <scope>NUCLEOTIDE SEQUENCE [LARGE SCALE GENOMIC DNA]</scope>
    <source>
        <strain evidence="3">cv. VC1973A</strain>
    </source>
</reference>
<keyword evidence="3" id="KW-1185">Reference proteome</keyword>
<dbReference type="AlphaFoldDB" id="A0A3Q0ETJ5"/>
<sequence>MRLEKLLLFWNLMLFSILVQEMVQISVQRFFRWVVNCSSPTWTTSFSLSLAAKQDKTIMAEWLPELKTAILSAQQSLEDCKYVGGLMILYQSRQGRYGGILLILGVDFVLKALLLCFTFQEKQICNPKGSSQTSSW</sequence>
<feature type="transmembrane region" description="Helical" evidence="1">
    <location>
        <begin position="97"/>
        <end position="120"/>
    </location>
</feature>
<dbReference type="GO" id="GO:0051225">
    <property type="term" value="P:spindle assembly"/>
    <property type="evidence" value="ECO:0007669"/>
    <property type="project" value="InterPro"/>
</dbReference>
<dbReference type="GeneID" id="106757846"/>
<proteinExistence type="predicted"/>
<keyword evidence="1" id="KW-1133">Transmembrane helix</keyword>
<feature type="signal peptide" evidence="2">
    <location>
        <begin position="1"/>
        <end position="19"/>
    </location>
</feature>
<keyword evidence="1" id="KW-0812">Transmembrane</keyword>
<reference evidence="4" key="2">
    <citation type="submission" date="2025-08" db="UniProtKB">
        <authorList>
            <consortium name="RefSeq"/>
        </authorList>
    </citation>
    <scope>IDENTIFICATION</scope>
    <source>
        <tissue evidence="4">Leaf</tissue>
    </source>
</reference>
<organism evidence="3 4">
    <name type="scientific">Vigna radiata var. radiata</name>
    <name type="common">Mung bean</name>
    <name type="synonym">Phaseolus aureus</name>
    <dbReference type="NCBI Taxonomy" id="3916"/>
    <lineage>
        <taxon>Eukaryota</taxon>
        <taxon>Viridiplantae</taxon>
        <taxon>Streptophyta</taxon>
        <taxon>Embryophyta</taxon>
        <taxon>Tracheophyta</taxon>
        <taxon>Spermatophyta</taxon>
        <taxon>Magnoliopsida</taxon>
        <taxon>eudicotyledons</taxon>
        <taxon>Gunneridae</taxon>
        <taxon>Pentapetalae</taxon>
        <taxon>rosids</taxon>
        <taxon>fabids</taxon>
        <taxon>Fabales</taxon>
        <taxon>Fabaceae</taxon>
        <taxon>Papilionoideae</taxon>
        <taxon>50 kb inversion clade</taxon>
        <taxon>NPAAA clade</taxon>
        <taxon>indigoferoid/millettioid clade</taxon>
        <taxon>Phaseoleae</taxon>
        <taxon>Vigna</taxon>
    </lineage>
</organism>
<keyword evidence="1" id="KW-0472">Membrane</keyword>
<evidence type="ECO:0000256" key="2">
    <source>
        <dbReference type="SAM" id="SignalP"/>
    </source>
</evidence>
<keyword evidence="2" id="KW-0732">Signal</keyword>
<dbReference type="RefSeq" id="XP_022635063.1">
    <property type="nucleotide sequence ID" value="XM_022779342.1"/>
</dbReference>